<dbReference type="EMBL" id="JAVXUO010002755">
    <property type="protein sequence ID" value="KAK2970108.1"/>
    <property type="molecule type" value="Genomic_DNA"/>
</dbReference>
<keyword evidence="3 8" id="KW-0349">Heme</keyword>
<keyword evidence="10" id="KW-1133">Transmembrane helix</keyword>
<feature type="transmembrane region" description="Helical" evidence="10">
    <location>
        <begin position="12"/>
        <end position="28"/>
    </location>
</feature>
<dbReference type="GO" id="GO:0005506">
    <property type="term" value="F:iron ion binding"/>
    <property type="evidence" value="ECO:0007669"/>
    <property type="project" value="InterPro"/>
</dbReference>
<comment type="caution">
    <text evidence="11">The sequence shown here is derived from an EMBL/GenBank/DDBJ whole genome shotgun (WGS) entry which is preliminary data.</text>
</comment>
<protein>
    <recommendedName>
        <fullName evidence="13">Cytochrome P450</fullName>
    </recommendedName>
</protein>
<evidence type="ECO:0000256" key="5">
    <source>
        <dbReference type="ARBA" id="ARBA00023002"/>
    </source>
</evidence>
<evidence type="ECO:0000256" key="9">
    <source>
        <dbReference type="RuleBase" id="RU000461"/>
    </source>
</evidence>
<evidence type="ECO:0000256" key="1">
    <source>
        <dbReference type="ARBA" id="ARBA00001971"/>
    </source>
</evidence>
<dbReference type="PROSITE" id="PS00086">
    <property type="entry name" value="CYTOCHROME_P450"/>
    <property type="match status" value="1"/>
</dbReference>
<proteinExistence type="inferred from homology"/>
<dbReference type="InterPro" id="IPR017972">
    <property type="entry name" value="Cyt_P450_CS"/>
</dbReference>
<evidence type="ECO:0000256" key="3">
    <source>
        <dbReference type="ARBA" id="ARBA00022617"/>
    </source>
</evidence>
<sequence>MDPTKSLTGEFTPFFLLTLLSLILVLIFKRSFSKGPPVPPGPYAWPIVGNIFEMGKLVHVTLANLAQVHGPLMSLRFGSRLVVVGSSPAVAAEILKSHDRSLSGRTLPLPIRFKGSKLHNLGLGFFDECGDGWRSIRTVYRGEVFSTKALDSQAEVREKKVNEMVAYLESKEGEVVKIKEVVFVTALNILSNTFLSVNFLDYEGKGVAEGMRGYIRRFAVRGSTDCLSDIFPILGDWCFRGTCSKFMDMVETMFGAWVGILKERRESTAHISSKRDLLDFFMGNGFTNEQINPLLLELFSAGTDSTSATTEWALVELIRNRIAMQKLHDELAEAVGGGTVKETKLPNLPYLEACIKETLRLHPPGPLLIPHRAVQTCEMMGYTIPKDSEVLVNMWAIGRDPKIWDEPMRFKPERFLNSMVDFKGHDFEFIPFGSGRRMCPGQPLASRVVPLLVASLIQRFDWSLPNDMDPSQIDMSEMYDITMQKKETLSVIPKRRIRDVK</sequence>
<keyword evidence="7 9" id="KW-0503">Monooxygenase</keyword>
<dbReference type="Gene3D" id="1.10.630.10">
    <property type="entry name" value="Cytochrome P450"/>
    <property type="match status" value="1"/>
</dbReference>
<dbReference type="GO" id="GO:0020037">
    <property type="term" value="F:heme binding"/>
    <property type="evidence" value="ECO:0007669"/>
    <property type="project" value="InterPro"/>
</dbReference>
<dbReference type="AlphaFoldDB" id="A0AA88U2Z5"/>
<evidence type="ECO:0000256" key="6">
    <source>
        <dbReference type="ARBA" id="ARBA00023004"/>
    </source>
</evidence>
<name>A0AA88U2Z5_9ASTE</name>
<dbReference type="GO" id="GO:0016705">
    <property type="term" value="F:oxidoreductase activity, acting on paired donors, with incorporation or reduction of molecular oxygen"/>
    <property type="evidence" value="ECO:0007669"/>
    <property type="project" value="InterPro"/>
</dbReference>
<evidence type="ECO:0000313" key="11">
    <source>
        <dbReference type="EMBL" id="KAK2970108.1"/>
    </source>
</evidence>
<dbReference type="SUPFAM" id="SSF48264">
    <property type="entry name" value="Cytochrome P450"/>
    <property type="match status" value="1"/>
</dbReference>
<evidence type="ECO:0000313" key="12">
    <source>
        <dbReference type="Proteomes" id="UP001187471"/>
    </source>
</evidence>
<evidence type="ECO:0000256" key="4">
    <source>
        <dbReference type="ARBA" id="ARBA00022723"/>
    </source>
</evidence>
<keyword evidence="4 8" id="KW-0479">Metal-binding</keyword>
<reference evidence="11" key="1">
    <citation type="submission" date="2022-12" db="EMBL/GenBank/DDBJ databases">
        <title>Draft genome assemblies for two species of Escallonia (Escalloniales).</title>
        <authorList>
            <person name="Chanderbali A."/>
            <person name="Dervinis C."/>
            <person name="Anghel I."/>
            <person name="Soltis D."/>
            <person name="Soltis P."/>
            <person name="Zapata F."/>
        </authorList>
    </citation>
    <scope>NUCLEOTIDE SEQUENCE</scope>
    <source>
        <strain evidence="11">UCBG92.1500</strain>
        <tissue evidence="11">Leaf</tissue>
    </source>
</reference>
<keyword evidence="10" id="KW-0472">Membrane</keyword>
<feature type="binding site" description="axial binding residue" evidence="8">
    <location>
        <position position="439"/>
    </location>
    <ligand>
        <name>heme</name>
        <dbReference type="ChEBI" id="CHEBI:30413"/>
    </ligand>
    <ligandPart>
        <name>Fe</name>
        <dbReference type="ChEBI" id="CHEBI:18248"/>
    </ligandPart>
</feature>
<evidence type="ECO:0008006" key="13">
    <source>
        <dbReference type="Google" id="ProtNLM"/>
    </source>
</evidence>
<evidence type="ECO:0000256" key="2">
    <source>
        <dbReference type="ARBA" id="ARBA00010617"/>
    </source>
</evidence>
<keyword evidence="10" id="KW-0812">Transmembrane</keyword>
<gene>
    <name evidence="11" type="ORF">RJ640_018428</name>
</gene>
<evidence type="ECO:0000256" key="7">
    <source>
        <dbReference type="ARBA" id="ARBA00023033"/>
    </source>
</evidence>
<keyword evidence="12" id="KW-1185">Reference proteome</keyword>
<dbReference type="InterPro" id="IPR002401">
    <property type="entry name" value="Cyt_P450_E_grp-I"/>
</dbReference>
<keyword evidence="5 9" id="KW-0560">Oxidoreductase</keyword>
<dbReference type="InterPro" id="IPR001128">
    <property type="entry name" value="Cyt_P450"/>
</dbReference>
<accession>A0AA88U2Z5</accession>
<dbReference type="PANTHER" id="PTHR47950">
    <property type="entry name" value="CYTOCHROME P450, FAMILY 76, SUBFAMILY C, POLYPEPTIDE 5-RELATED"/>
    <property type="match status" value="1"/>
</dbReference>
<dbReference type="Pfam" id="PF00067">
    <property type="entry name" value="p450"/>
    <property type="match status" value="1"/>
</dbReference>
<comment type="similarity">
    <text evidence="2 9">Belongs to the cytochrome P450 family.</text>
</comment>
<evidence type="ECO:0000256" key="10">
    <source>
        <dbReference type="SAM" id="Phobius"/>
    </source>
</evidence>
<dbReference type="PRINTS" id="PR00385">
    <property type="entry name" value="P450"/>
</dbReference>
<dbReference type="GO" id="GO:0004497">
    <property type="term" value="F:monooxygenase activity"/>
    <property type="evidence" value="ECO:0007669"/>
    <property type="project" value="UniProtKB-KW"/>
</dbReference>
<dbReference type="Proteomes" id="UP001187471">
    <property type="component" value="Unassembled WGS sequence"/>
</dbReference>
<evidence type="ECO:0000256" key="8">
    <source>
        <dbReference type="PIRSR" id="PIRSR602401-1"/>
    </source>
</evidence>
<organism evidence="11 12">
    <name type="scientific">Escallonia rubra</name>
    <dbReference type="NCBI Taxonomy" id="112253"/>
    <lineage>
        <taxon>Eukaryota</taxon>
        <taxon>Viridiplantae</taxon>
        <taxon>Streptophyta</taxon>
        <taxon>Embryophyta</taxon>
        <taxon>Tracheophyta</taxon>
        <taxon>Spermatophyta</taxon>
        <taxon>Magnoliopsida</taxon>
        <taxon>eudicotyledons</taxon>
        <taxon>Gunneridae</taxon>
        <taxon>Pentapetalae</taxon>
        <taxon>asterids</taxon>
        <taxon>campanulids</taxon>
        <taxon>Escalloniales</taxon>
        <taxon>Escalloniaceae</taxon>
        <taxon>Escallonia</taxon>
    </lineage>
</organism>
<dbReference type="InterPro" id="IPR036396">
    <property type="entry name" value="Cyt_P450_sf"/>
</dbReference>
<keyword evidence="6 8" id="KW-0408">Iron</keyword>
<dbReference type="PRINTS" id="PR00463">
    <property type="entry name" value="EP450I"/>
</dbReference>
<dbReference type="PANTHER" id="PTHR47950:SF49">
    <property type="entry name" value="CYTOCHROME P450"/>
    <property type="match status" value="1"/>
</dbReference>
<comment type="cofactor">
    <cofactor evidence="1 8">
        <name>heme</name>
        <dbReference type="ChEBI" id="CHEBI:30413"/>
    </cofactor>
</comment>
<dbReference type="FunFam" id="1.10.630.10:FF:000126">
    <property type="entry name" value="Predicted protein"/>
    <property type="match status" value="1"/>
</dbReference>